<evidence type="ECO:0008006" key="4">
    <source>
        <dbReference type="Google" id="ProtNLM"/>
    </source>
</evidence>
<feature type="transmembrane region" description="Helical" evidence="1">
    <location>
        <begin position="468"/>
        <end position="495"/>
    </location>
</feature>
<dbReference type="RefSeq" id="WP_010807634.1">
    <property type="nucleotide sequence ID" value="NZ_CABPSJ010000001.1"/>
</dbReference>
<dbReference type="Proteomes" id="UP000337189">
    <property type="component" value="Unassembled WGS sequence"/>
</dbReference>
<feature type="transmembrane region" description="Helical" evidence="1">
    <location>
        <begin position="12"/>
        <end position="28"/>
    </location>
</feature>
<evidence type="ECO:0000313" key="3">
    <source>
        <dbReference type="Proteomes" id="UP000337189"/>
    </source>
</evidence>
<evidence type="ECO:0000256" key="1">
    <source>
        <dbReference type="SAM" id="Phobius"/>
    </source>
</evidence>
<organism evidence="2 3">
    <name type="scientific">Pandoraea communis</name>
    <dbReference type="NCBI Taxonomy" id="2508297"/>
    <lineage>
        <taxon>Bacteria</taxon>
        <taxon>Pseudomonadati</taxon>
        <taxon>Pseudomonadota</taxon>
        <taxon>Betaproteobacteria</taxon>
        <taxon>Burkholderiales</taxon>
        <taxon>Burkholderiaceae</taxon>
        <taxon>Pandoraea</taxon>
    </lineage>
</organism>
<feature type="transmembrane region" description="Helical" evidence="1">
    <location>
        <begin position="182"/>
        <end position="201"/>
    </location>
</feature>
<dbReference type="AlphaFoldDB" id="A0A5E4T825"/>
<feature type="transmembrane region" description="Helical" evidence="1">
    <location>
        <begin position="233"/>
        <end position="249"/>
    </location>
</feature>
<feature type="transmembrane region" description="Helical" evidence="1">
    <location>
        <begin position="261"/>
        <end position="280"/>
    </location>
</feature>
<keyword evidence="1" id="KW-0472">Membrane</keyword>
<feature type="transmembrane region" description="Helical" evidence="1">
    <location>
        <begin position="444"/>
        <end position="462"/>
    </location>
</feature>
<keyword evidence="1" id="KW-1133">Transmembrane helix</keyword>
<dbReference type="EMBL" id="CABPSJ010000001">
    <property type="protein sequence ID" value="VVD82229.1"/>
    <property type="molecule type" value="Genomic_DNA"/>
</dbReference>
<protein>
    <recommendedName>
        <fullName evidence="4">O-antigen polysaccharide polymerase Wzy</fullName>
    </recommendedName>
</protein>
<feature type="transmembrane region" description="Helical" evidence="1">
    <location>
        <begin position="143"/>
        <end position="162"/>
    </location>
</feature>
<name>A0A5E4T825_9BURK</name>
<dbReference type="OrthoDB" id="7032304at2"/>
<feature type="transmembrane region" description="Helical" evidence="1">
    <location>
        <begin position="208"/>
        <end position="227"/>
    </location>
</feature>
<feature type="transmembrane region" description="Helical" evidence="1">
    <location>
        <begin position="103"/>
        <end position="122"/>
    </location>
</feature>
<gene>
    <name evidence="2" type="ORF">PCO31110_01193</name>
</gene>
<sequence length="510" mass="55104">MKRMVGGGRAVLWGLQVVVGLVAVGFYGGSAVDFFFFTLSAALMLDIGIFKSRAYGTGVLALFVWLGIWLKITCHFIVGYPYIEPLGKFKFLPAEFSELLHVSSIGMMGFAVAFLVASRFYVAMRENTVRPRAKPWLPSALKWAWLLSLLAMLGLGVVNASLNILRVGLPPDVVLPYPGNALVSWLMSTGFALGVATLMYLSVLSRSNVKLGVVIVILEGFIVGVSILSRASYVFHLLPVGLVLMYMHFSGRRLFGHRVALAFVALAAVGTFVTATAVNLQRDYVYTSRPEIAQGSVGSVGSVGGFGDGGGGGNPAANAIIAEMKSRGFLLKAAVTFSQLAVDRWLGAEGVMTAVAYSDKSLKTFGRLMMEQRQLDTISEYQSISAAHYKDMDPKRYQFATLPGPIGFFYLSGTVWIVFAGCFLLGLTVLAAERLAGWITENPFIMAFMGVYVANLVAQFGLTPRQNVIPLAMNFAALVLLAALQALVSNGGVVARWRDRLAKQRTVLPT</sequence>
<feature type="transmembrane region" description="Helical" evidence="1">
    <location>
        <begin position="62"/>
        <end position="83"/>
    </location>
</feature>
<feature type="transmembrane region" description="Helical" evidence="1">
    <location>
        <begin position="408"/>
        <end position="432"/>
    </location>
</feature>
<keyword evidence="1" id="KW-0812">Transmembrane</keyword>
<reference evidence="2 3" key="1">
    <citation type="submission" date="2019-08" db="EMBL/GenBank/DDBJ databases">
        <authorList>
            <person name="Peeters C."/>
        </authorList>
    </citation>
    <scope>NUCLEOTIDE SEQUENCE [LARGE SCALE GENOMIC DNA]</scope>
    <source>
        <strain evidence="2 3">LMG 31110</strain>
    </source>
</reference>
<accession>A0A5E4T825</accession>
<evidence type="ECO:0000313" key="2">
    <source>
        <dbReference type="EMBL" id="VVD82229.1"/>
    </source>
</evidence>
<proteinExistence type="predicted"/>